<evidence type="ECO:0000256" key="1">
    <source>
        <dbReference type="SAM" id="Phobius"/>
    </source>
</evidence>
<dbReference type="RefSeq" id="WP_135942217.1">
    <property type="nucleotide sequence ID" value="NZ_SRYK01000037.1"/>
</dbReference>
<feature type="transmembrane region" description="Helical" evidence="1">
    <location>
        <begin position="304"/>
        <end position="326"/>
    </location>
</feature>
<accession>A0A4S2EJI9</accession>
<dbReference type="Proteomes" id="UP000306855">
    <property type="component" value="Unassembled WGS sequence"/>
</dbReference>
<comment type="caution">
    <text evidence="2">The sequence shown here is derived from an EMBL/GenBank/DDBJ whole genome shotgun (WGS) entry which is preliminary data.</text>
</comment>
<keyword evidence="1" id="KW-1133">Transmembrane helix</keyword>
<feature type="transmembrane region" description="Helical" evidence="1">
    <location>
        <begin position="391"/>
        <end position="411"/>
    </location>
</feature>
<reference evidence="2 3" key="1">
    <citation type="submission" date="2019-04" db="EMBL/GenBank/DDBJ databases">
        <title>Microbes associate with the intestines of laboratory mice.</title>
        <authorList>
            <person name="Navarre W."/>
            <person name="Wong E."/>
            <person name="Huang K."/>
            <person name="Tropini C."/>
            <person name="Ng K."/>
            <person name="Yu B."/>
        </authorList>
    </citation>
    <scope>NUCLEOTIDE SEQUENCE [LARGE SCALE GENOMIC DNA]</scope>
    <source>
        <strain evidence="2 3">NM26_J9</strain>
    </source>
</reference>
<keyword evidence="1" id="KW-0812">Transmembrane</keyword>
<feature type="transmembrane region" description="Helical" evidence="1">
    <location>
        <begin position="147"/>
        <end position="176"/>
    </location>
</feature>
<dbReference type="EMBL" id="SRYK01000037">
    <property type="protein sequence ID" value="TGY54623.1"/>
    <property type="molecule type" value="Genomic_DNA"/>
</dbReference>
<sequence>MIDLHRLWALIKVSLIYRQPELTLRERKNHKSGDQLIKKFLLMDLGSGALLAIVFGWIFLASDFIRSPGLFTLMVVWFGVVTISQEIMFIYNIFFDSRDLNAYLPLPFKMSELFLAKMLTVFWSTLPVTLPLYVMMLLTAWQAQGFFWLRVLAASLAYLLLVILLCLLGNLLVFSLTRNKFFQHHKKIITFVLLGFSMVIIVFSYALFKDIFKVAEHVKVIAIALPFYKLIVMPSWQAMIFSLLEILGVIGILGWGLSKLFLRDLNAQLMSDKVNKVVKKHREFNNLDQILRHYNIRLLSDPTLLLQVILGSLMIPLMLMLPGLWGQNLALQNIAGRYYGIFLLMGVCLAPLMYGTTSLGAIIISLDRENLYFIESLPLSLKRYLKNKFKIVCWLQMSLSFVVAVSLGIITHFPWWGWVYFLIGVLSATYVCTIYFFVRDWRKRYLEWVDISQLFTRGGGQIVLFLQGAVLLLVEGLIMGIAIFLATVLPAWVINTVIPLVILGVTIWCHRYYHKTFWQQIE</sequence>
<feature type="transmembrane region" description="Helical" evidence="1">
    <location>
        <begin position="114"/>
        <end position="141"/>
    </location>
</feature>
<organism evidence="2 3">
    <name type="scientific">Ligilactobacillus murinus</name>
    <dbReference type="NCBI Taxonomy" id="1622"/>
    <lineage>
        <taxon>Bacteria</taxon>
        <taxon>Bacillati</taxon>
        <taxon>Bacillota</taxon>
        <taxon>Bacilli</taxon>
        <taxon>Lactobacillales</taxon>
        <taxon>Lactobacillaceae</taxon>
        <taxon>Ligilactobacillus</taxon>
    </lineage>
</organism>
<proteinExistence type="predicted"/>
<feature type="transmembrane region" description="Helical" evidence="1">
    <location>
        <begin position="462"/>
        <end position="486"/>
    </location>
</feature>
<feature type="transmembrane region" description="Helical" evidence="1">
    <location>
        <begin position="40"/>
        <end position="59"/>
    </location>
</feature>
<feature type="transmembrane region" description="Helical" evidence="1">
    <location>
        <begin position="338"/>
        <end position="364"/>
    </location>
</feature>
<keyword evidence="1" id="KW-0472">Membrane</keyword>
<protein>
    <submittedName>
        <fullName evidence="2">Uncharacterized protein</fullName>
    </submittedName>
</protein>
<feature type="transmembrane region" description="Helical" evidence="1">
    <location>
        <begin position="236"/>
        <end position="257"/>
    </location>
</feature>
<feature type="transmembrane region" description="Helical" evidence="1">
    <location>
        <begin position="188"/>
        <end position="208"/>
    </location>
</feature>
<gene>
    <name evidence="2" type="ORF">E5340_07360</name>
</gene>
<name>A0A4S2EJI9_9LACO</name>
<evidence type="ECO:0000313" key="3">
    <source>
        <dbReference type="Proteomes" id="UP000306855"/>
    </source>
</evidence>
<feature type="transmembrane region" description="Helical" evidence="1">
    <location>
        <begin position="492"/>
        <end position="513"/>
    </location>
</feature>
<feature type="transmembrane region" description="Helical" evidence="1">
    <location>
        <begin position="417"/>
        <end position="438"/>
    </location>
</feature>
<evidence type="ECO:0000313" key="2">
    <source>
        <dbReference type="EMBL" id="TGY54623.1"/>
    </source>
</evidence>
<dbReference type="AlphaFoldDB" id="A0A4S2EJI9"/>
<feature type="transmembrane region" description="Helical" evidence="1">
    <location>
        <begin position="71"/>
        <end position="94"/>
    </location>
</feature>